<evidence type="ECO:0000256" key="3">
    <source>
        <dbReference type="ARBA" id="ARBA00022679"/>
    </source>
</evidence>
<comment type="similarity">
    <text evidence="1 5 6">Belongs to the acetyltransferase family. RimI subfamily.</text>
</comment>
<dbReference type="NCBIfam" id="TIGR01575">
    <property type="entry name" value="rimI"/>
    <property type="match status" value="1"/>
</dbReference>
<comment type="subcellular location">
    <subcellularLocation>
        <location evidence="5 6">Cytoplasm</location>
    </subcellularLocation>
</comment>
<keyword evidence="9" id="KW-1185">Reference proteome</keyword>
<keyword evidence="2 5" id="KW-0963">Cytoplasm</keyword>
<reference evidence="8 9" key="1">
    <citation type="submission" date="2018-05" db="EMBL/GenBank/DDBJ databases">
        <title>complete genome sequence of Aquabacterium olei NBRC 110486.</title>
        <authorList>
            <person name="Tang B."/>
            <person name="Chang J."/>
            <person name="Zhang L."/>
            <person name="Yang H."/>
        </authorList>
    </citation>
    <scope>NUCLEOTIDE SEQUENCE [LARGE SCALE GENOMIC DNA]</scope>
    <source>
        <strain evidence="8 9">NBRC 110486</strain>
    </source>
</reference>
<dbReference type="Pfam" id="PF00583">
    <property type="entry name" value="Acetyltransf_1"/>
    <property type="match status" value="1"/>
</dbReference>
<feature type="domain" description="N-acetyltransferase" evidence="7">
    <location>
        <begin position="1"/>
        <end position="135"/>
    </location>
</feature>
<keyword evidence="4 5" id="KW-0012">Acyltransferase</keyword>
<dbReference type="InterPro" id="IPR043690">
    <property type="entry name" value="RimI"/>
</dbReference>
<evidence type="ECO:0000256" key="2">
    <source>
        <dbReference type="ARBA" id="ARBA00022490"/>
    </source>
</evidence>
<dbReference type="InterPro" id="IPR006464">
    <property type="entry name" value="AcTrfase_RimI/Ard1"/>
</dbReference>
<feature type="active site" description="Proton acceptor" evidence="5">
    <location>
        <position position="91"/>
    </location>
</feature>
<dbReference type="PANTHER" id="PTHR43420:SF51">
    <property type="entry name" value="PEPTIDYL-LYSINE N-ACETYLTRANSFERASE YIAC"/>
    <property type="match status" value="1"/>
</dbReference>
<dbReference type="AlphaFoldDB" id="A0A2U8FMI7"/>
<dbReference type="SUPFAM" id="SSF55729">
    <property type="entry name" value="Acyl-CoA N-acyltransferases (Nat)"/>
    <property type="match status" value="1"/>
</dbReference>
<proteinExistence type="inferred from homology"/>
<sequence>MEAQACEHPSHAWTADNYRSSLRAGYWARVRCDADSGRVVAVCVAMDGPDEVHLLNVAVDRAWQGQGVARALLDVLAARCLQQCAETLWLEVRPSNMPARTLYARLGFVEVGRRKGYYPAPEGREDAIVMRLALAPASPGEAHAVD</sequence>
<keyword evidence="3 5" id="KW-0808">Transferase</keyword>
<dbReference type="GO" id="GO:0005737">
    <property type="term" value="C:cytoplasm"/>
    <property type="evidence" value="ECO:0007669"/>
    <property type="project" value="UniProtKB-SubCell"/>
</dbReference>
<dbReference type="KEGG" id="aon:DEH84_01525"/>
<accession>A0A2U8FMI7</accession>
<dbReference type="Proteomes" id="UP000244892">
    <property type="component" value="Chromosome"/>
</dbReference>
<dbReference type="InterPro" id="IPR016181">
    <property type="entry name" value="Acyl_CoA_acyltransferase"/>
</dbReference>
<comment type="function">
    <text evidence="5 6">Acetylates the N-terminal alanine of ribosomal protein bS18.</text>
</comment>
<dbReference type="HAMAP" id="MF_02210">
    <property type="entry name" value="RimI"/>
    <property type="match status" value="1"/>
</dbReference>
<dbReference type="EC" id="2.3.1.266" evidence="5 6"/>
<dbReference type="OrthoDB" id="9796919at2"/>
<evidence type="ECO:0000256" key="6">
    <source>
        <dbReference type="RuleBase" id="RU363094"/>
    </source>
</evidence>
<evidence type="ECO:0000256" key="5">
    <source>
        <dbReference type="HAMAP-Rule" id="MF_02210"/>
    </source>
</evidence>
<dbReference type="EMBL" id="CP029210">
    <property type="protein sequence ID" value="AWI52261.1"/>
    <property type="molecule type" value="Genomic_DNA"/>
</dbReference>
<dbReference type="GO" id="GO:0008999">
    <property type="term" value="F:protein-N-terminal-alanine acetyltransferase activity"/>
    <property type="evidence" value="ECO:0007669"/>
    <property type="project" value="UniProtKB-UniRule"/>
</dbReference>
<dbReference type="Gene3D" id="3.40.630.30">
    <property type="match status" value="1"/>
</dbReference>
<feature type="binding site" evidence="5">
    <location>
        <begin position="57"/>
        <end position="59"/>
    </location>
    <ligand>
        <name>acetyl-CoA</name>
        <dbReference type="ChEBI" id="CHEBI:57288"/>
    </ligand>
</feature>
<organism evidence="8 9">
    <name type="scientific">Aquabacterium olei</name>
    <dbReference type="NCBI Taxonomy" id="1296669"/>
    <lineage>
        <taxon>Bacteria</taxon>
        <taxon>Pseudomonadati</taxon>
        <taxon>Pseudomonadota</taxon>
        <taxon>Betaproteobacteria</taxon>
        <taxon>Burkholderiales</taxon>
        <taxon>Aquabacterium</taxon>
    </lineage>
</organism>
<dbReference type="PANTHER" id="PTHR43420">
    <property type="entry name" value="ACETYLTRANSFERASE"/>
    <property type="match status" value="1"/>
</dbReference>
<dbReference type="InterPro" id="IPR000182">
    <property type="entry name" value="GNAT_dom"/>
</dbReference>
<name>A0A2U8FMI7_9BURK</name>
<dbReference type="InterPro" id="IPR050680">
    <property type="entry name" value="YpeA/RimI_acetyltransf"/>
</dbReference>
<comment type="catalytic activity">
    <reaction evidence="5 6">
        <text>N-terminal L-alanyl-[ribosomal protein bS18] + acetyl-CoA = N-terminal N(alpha)-acetyl-L-alanyl-[ribosomal protein bS18] + CoA + H(+)</text>
        <dbReference type="Rhea" id="RHEA:43756"/>
        <dbReference type="Rhea" id="RHEA-COMP:10676"/>
        <dbReference type="Rhea" id="RHEA-COMP:10677"/>
        <dbReference type="ChEBI" id="CHEBI:15378"/>
        <dbReference type="ChEBI" id="CHEBI:57287"/>
        <dbReference type="ChEBI" id="CHEBI:57288"/>
        <dbReference type="ChEBI" id="CHEBI:64718"/>
        <dbReference type="ChEBI" id="CHEBI:83683"/>
        <dbReference type="EC" id="2.3.1.266"/>
    </reaction>
</comment>
<evidence type="ECO:0000313" key="9">
    <source>
        <dbReference type="Proteomes" id="UP000244892"/>
    </source>
</evidence>
<evidence type="ECO:0000313" key="8">
    <source>
        <dbReference type="EMBL" id="AWI52261.1"/>
    </source>
</evidence>
<protein>
    <recommendedName>
        <fullName evidence="5 6">[Ribosomal protein bS18]-alanine N-acetyltransferase</fullName>
        <ecNumber evidence="5 6">2.3.1.266</ecNumber>
    </recommendedName>
</protein>
<feature type="binding site" evidence="5">
    <location>
        <position position="96"/>
    </location>
    <ligand>
        <name>acetyl-CoA</name>
        <dbReference type="ChEBI" id="CHEBI:57288"/>
    </ligand>
</feature>
<evidence type="ECO:0000259" key="7">
    <source>
        <dbReference type="PROSITE" id="PS51186"/>
    </source>
</evidence>
<comment type="caution">
    <text evidence="5">Lacks conserved residue(s) required for the propagation of feature annotation.</text>
</comment>
<evidence type="ECO:0000256" key="1">
    <source>
        <dbReference type="ARBA" id="ARBA00005395"/>
    </source>
</evidence>
<gene>
    <name evidence="5 8" type="primary">rimI</name>
    <name evidence="8" type="ORF">DEH84_01525</name>
</gene>
<dbReference type="CDD" id="cd04301">
    <property type="entry name" value="NAT_SF"/>
    <property type="match status" value="1"/>
</dbReference>
<evidence type="ECO:0000256" key="4">
    <source>
        <dbReference type="ARBA" id="ARBA00023315"/>
    </source>
</evidence>
<dbReference type="PROSITE" id="PS51186">
    <property type="entry name" value="GNAT"/>
    <property type="match status" value="1"/>
</dbReference>
<feature type="active site" description="Proton donor" evidence="5">
    <location>
        <position position="103"/>
    </location>
</feature>